<evidence type="ECO:0000313" key="2">
    <source>
        <dbReference type="EMBL" id="RIM98364.1"/>
    </source>
</evidence>
<dbReference type="InterPro" id="IPR029016">
    <property type="entry name" value="GAF-like_dom_sf"/>
</dbReference>
<sequence length="150" mass="17060">MKALSLKESINYQSILDSIRSEEGFDFAAIAFYEQESDISPIKWCYASGNLNNRYKLIVLRKGKGLAGNVMKTGKRMVIENVAQSLSSHEQHKYPIVLCELLTAMVAIPLWYEKKVYGVLLLGQRNQQPLPKTYKNISLKSKLGIFNEED</sequence>
<name>A0A418ID80_9STAP</name>
<dbReference type="AlphaFoldDB" id="A0A418ID80"/>
<feature type="domain" description="GAF" evidence="1">
    <location>
        <begin position="13"/>
        <end position="127"/>
    </location>
</feature>
<dbReference type="Gene3D" id="3.30.450.40">
    <property type="match status" value="1"/>
</dbReference>
<reference evidence="2 3" key="1">
    <citation type="journal article" date="2016" name="Front. Microbiol.">
        <title>Comprehensive Phylogenetic Analysis of Bovine Non-aureus Staphylococci Species Based on Whole-Genome Sequencing.</title>
        <authorList>
            <person name="Naushad S."/>
            <person name="Barkema H.W."/>
            <person name="Luby C."/>
            <person name="Condas L.A."/>
            <person name="Nobrega D.B."/>
            <person name="Carson D.A."/>
            <person name="De Buck J."/>
        </authorList>
    </citation>
    <scope>NUCLEOTIDE SEQUENCE [LARGE SCALE GENOMIC DNA]</scope>
    <source>
        <strain evidence="2 3">SNUC 4554</strain>
    </source>
</reference>
<comment type="caution">
    <text evidence="2">The sequence shown here is derived from an EMBL/GenBank/DDBJ whole genome shotgun (WGS) entry which is preliminary data.</text>
</comment>
<dbReference type="Proteomes" id="UP000286317">
    <property type="component" value="Unassembled WGS sequence"/>
</dbReference>
<dbReference type="RefSeq" id="WP_039067290.1">
    <property type="nucleotide sequence ID" value="NZ_CP068712.1"/>
</dbReference>
<accession>A0A418ID80</accession>
<dbReference type="SUPFAM" id="SSF55781">
    <property type="entry name" value="GAF domain-like"/>
    <property type="match status" value="1"/>
</dbReference>
<dbReference type="NCBIfam" id="NF038250">
    <property type="entry name" value="nitrate_NreA"/>
    <property type="match status" value="1"/>
</dbReference>
<organism evidence="2 3">
    <name type="scientific">Staphylococcus shinii</name>
    <dbReference type="NCBI Taxonomy" id="2912228"/>
    <lineage>
        <taxon>Bacteria</taxon>
        <taxon>Bacillati</taxon>
        <taxon>Bacillota</taxon>
        <taxon>Bacilli</taxon>
        <taxon>Bacillales</taxon>
        <taxon>Staphylococcaceae</taxon>
        <taxon>Staphylococcus</taxon>
    </lineage>
</organism>
<gene>
    <name evidence="2" type="ORF">BU112_11370</name>
</gene>
<evidence type="ECO:0000313" key="3">
    <source>
        <dbReference type="Proteomes" id="UP000286317"/>
    </source>
</evidence>
<proteinExistence type="predicted"/>
<dbReference type="GeneID" id="79051684"/>
<keyword evidence="3" id="KW-1185">Reference proteome</keyword>
<dbReference type="InterPro" id="IPR003018">
    <property type="entry name" value="GAF"/>
</dbReference>
<dbReference type="EMBL" id="QXUF01000092">
    <property type="protein sequence ID" value="RIM98364.1"/>
    <property type="molecule type" value="Genomic_DNA"/>
</dbReference>
<protein>
    <submittedName>
        <fullName evidence="2">GAF domain-containing protein</fullName>
    </submittedName>
</protein>
<dbReference type="OrthoDB" id="2360948at2"/>
<evidence type="ECO:0000259" key="1">
    <source>
        <dbReference type="Pfam" id="PF13185"/>
    </source>
</evidence>
<dbReference type="Pfam" id="PF13185">
    <property type="entry name" value="GAF_2"/>
    <property type="match status" value="1"/>
</dbReference>